<protein>
    <recommendedName>
        <fullName evidence="2">Calponin-homology (CH) domain-containing protein</fullName>
    </recommendedName>
</protein>
<comment type="caution">
    <text evidence="3">The sequence shown here is derived from an EMBL/GenBank/DDBJ whole genome shotgun (WGS) entry which is preliminary data.</text>
</comment>
<feature type="domain" description="Calponin-homology (CH)" evidence="2">
    <location>
        <begin position="2"/>
        <end position="106"/>
    </location>
</feature>
<dbReference type="GO" id="GO:0008017">
    <property type="term" value="F:microtubule binding"/>
    <property type="evidence" value="ECO:0007669"/>
    <property type="project" value="TreeGrafter"/>
</dbReference>
<gene>
    <name evidence="3" type="ORF">EZS28_000280</name>
</gene>
<name>A0A5J4XAH4_9EUKA</name>
<feature type="region of interest" description="Disordered" evidence="1">
    <location>
        <begin position="169"/>
        <end position="254"/>
    </location>
</feature>
<accession>A0A5J4XAH4</accession>
<feature type="compositionally biased region" description="Gly residues" evidence="1">
    <location>
        <begin position="215"/>
        <end position="253"/>
    </location>
</feature>
<evidence type="ECO:0000256" key="1">
    <source>
        <dbReference type="SAM" id="MobiDB-lite"/>
    </source>
</evidence>
<sequence>MAILPREMIKWIQSLDLSYQVKNPKRDFANGFLIGEIFSRYFPGDVTMHSFDTGSSLNAKTQNWGYLDLFFKKRLIPLTSQMIDDTMNCRPKGTQLLLDTVVPVRPVVPVDQPPPPFARPTTTILIKEHEKSMKTEDDAERVKEAQEIVQLHQEVRVAERALDPERFNPTIITTKPKGAPHMMQPKSDTQNIGFKGVDIRPIAKKLPPADYPGGQSSGSGKGQTGGSGDSGQKGSGEGGLGSDNGRSGLGKRGTGVVLPTESVTSLLNQCVINAIPATQQLTDQAPSAWIIDNLGTIEDNAFKKLIDQIQRKMSEICEVIIANGFEFFPLGCFIIALLEEGQSTARFYDSCSVLELCGQTLTQIDPIASRSHLVGLLPRLVQFLTNAVFVKIHCVVNALRSFGQTTEGHMNVLHAMQERIPMNHFMRVLLLYLTPPSPPAPKLSDKEIQTAANYYIISGLTLPSPTARVCSLQLLGLNITDNAEQCIGLLPRIFGLIEDKWWQCRVMASSDTAALLPYLVKNAIQRFKEVGDTGKQDDNVNVNIETEDWVNGATKQSIQHRLSEIRKITTQSTTEDKLSACIDAVLLGLFDVFVEGRVIVVNVLIQSLRDIIDIFPPMQQSAGPARNNSGSMLIGAKLTQKLLSLRSALVASCESLPGDAMEQTSSPHRKQLGVGDPPAVVGGWSRGEGILLSEMIVEISLSDQQKNAAGRSALIRSRAIHAVSCSLVQMVDDLYSREIVERDQAQTQGQQSPEHLAEQQAQKEENDLLRRNITRVGAKINDVLITALGDENASGDAARLISTFIEKMPQLTTSYVSGTMNKIRDLFMNPQTSANVKQSAAELCNVLKSNPGTTAEATNAFQHFPPYVQTAITGG</sequence>
<dbReference type="Pfam" id="PF06294">
    <property type="entry name" value="CH_2"/>
    <property type="match status" value="1"/>
</dbReference>
<evidence type="ECO:0000313" key="3">
    <source>
        <dbReference type="EMBL" id="KAA6404197.1"/>
    </source>
</evidence>
<dbReference type="SUPFAM" id="SSF48371">
    <property type="entry name" value="ARM repeat"/>
    <property type="match status" value="1"/>
</dbReference>
<feature type="region of interest" description="Disordered" evidence="1">
    <location>
        <begin position="743"/>
        <end position="763"/>
    </location>
</feature>
<dbReference type="GO" id="GO:0051493">
    <property type="term" value="P:regulation of cytoskeleton organization"/>
    <property type="evidence" value="ECO:0007669"/>
    <property type="project" value="TreeGrafter"/>
</dbReference>
<evidence type="ECO:0000313" key="4">
    <source>
        <dbReference type="Proteomes" id="UP000324800"/>
    </source>
</evidence>
<evidence type="ECO:0000259" key="2">
    <source>
        <dbReference type="PROSITE" id="PS50021"/>
    </source>
</evidence>
<dbReference type="InterPro" id="IPR010441">
    <property type="entry name" value="CH_2"/>
</dbReference>
<dbReference type="InterPro" id="IPR052111">
    <property type="entry name" value="Spermatogenesis_Ciliary_MAP"/>
</dbReference>
<dbReference type="OrthoDB" id="62528at2759"/>
<dbReference type="EMBL" id="SNRW01000021">
    <property type="protein sequence ID" value="KAA6404197.1"/>
    <property type="molecule type" value="Genomic_DNA"/>
</dbReference>
<proteinExistence type="predicted"/>
<dbReference type="GO" id="GO:0005930">
    <property type="term" value="C:axoneme"/>
    <property type="evidence" value="ECO:0007669"/>
    <property type="project" value="TreeGrafter"/>
</dbReference>
<dbReference type="AlphaFoldDB" id="A0A5J4XAH4"/>
<dbReference type="PANTHER" id="PTHR12509">
    <property type="entry name" value="SPERMATOGENESIS-ASSOCIATED 4-RELATED"/>
    <property type="match status" value="1"/>
</dbReference>
<dbReference type="InterPro" id="IPR001715">
    <property type="entry name" value="CH_dom"/>
</dbReference>
<organism evidence="3 4">
    <name type="scientific">Streblomastix strix</name>
    <dbReference type="NCBI Taxonomy" id="222440"/>
    <lineage>
        <taxon>Eukaryota</taxon>
        <taxon>Metamonada</taxon>
        <taxon>Preaxostyla</taxon>
        <taxon>Oxymonadida</taxon>
        <taxon>Streblomastigidae</taxon>
        <taxon>Streblomastix</taxon>
    </lineage>
</organism>
<dbReference type="PROSITE" id="PS50021">
    <property type="entry name" value="CH"/>
    <property type="match status" value="1"/>
</dbReference>
<dbReference type="Proteomes" id="UP000324800">
    <property type="component" value="Unassembled WGS sequence"/>
</dbReference>
<dbReference type="InterPro" id="IPR016024">
    <property type="entry name" value="ARM-type_fold"/>
</dbReference>
<dbReference type="Gene3D" id="1.10.418.10">
    <property type="entry name" value="Calponin-like domain"/>
    <property type="match status" value="1"/>
</dbReference>
<dbReference type="InterPro" id="IPR036872">
    <property type="entry name" value="CH_dom_sf"/>
</dbReference>
<reference evidence="3 4" key="1">
    <citation type="submission" date="2019-03" db="EMBL/GenBank/DDBJ databases">
        <title>Single cell metagenomics reveals metabolic interactions within the superorganism composed of flagellate Streblomastix strix and complex community of Bacteroidetes bacteria on its surface.</title>
        <authorList>
            <person name="Treitli S.C."/>
            <person name="Kolisko M."/>
            <person name="Husnik F."/>
            <person name="Keeling P."/>
            <person name="Hampl V."/>
        </authorList>
    </citation>
    <scope>NUCLEOTIDE SEQUENCE [LARGE SCALE GENOMIC DNA]</scope>
    <source>
        <strain evidence="3">ST1C</strain>
    </source>
</reference>
<dbReference type="PANTHER" id="PTHR12509:SF8">
    <property type="entry name" value="SPERMATOGENESIS-ASSOCIATED PROTEIN 4"/>
    <property type="match status" value="1"/>
</dbReference>